<dbReference type="InterPro" id="IPR011009">
    <property type="entry name" value="Kinase-like_dom_sf"/>
</dbReference>
<dbReference type="AlphaFoldDB" id="A0ABD2PJJ0"/>
<name>A0ABD2PJJ0_9PLAT</name>
<protein>
    <recommendedName>
        <fullName evidence="1">Serine-threonine/tyrosine-protein kinase catalytic domain-containing protein</fullName>
    </recommendedName>
</protein>
<dbReference type="SUPFAM" id="SSF56112">
    <property type="entry name" value="Protein kinase-like (PK-like)"/>
    <property type="match status" value="1"/>
</dbReference>
<dbReference type="Pfam" id="PF07714">
    <property type="entry name" value="PK_Tyr_Ser-Thr"/>
    <property type="match status" value="1"/>
</dbReference>
<evidence type="ECO:0000313" key="3">
    <source>
        <dbReference type="Proteomes" id="UP001626550"/>
    </source>
</evidence>
<dbReference type="Gene3D" id="1.10.510.10">
    <property type="entry name" value="Transferase(Phosphotransferase) domain 1"/>
    <property type="match status" value="1"/>
</dbReference>
<sequence>MNLNFAQVINYVTNGKTLDIPIKCPDIIKVIMTECWHQGMNERISFVEILNKLETFVNQHFLSVSYYHNVYKPCDVQTTSSAD</sequence>
<dbReference type="Proteomes" id="UP001626550">
    <property type="component" value="Unassembled WGS sequence"/>
</dbReference>
<gene>
    <name evidence="2" type="ORF">Ciccas_013844</name>
</gene>
<keyword evidence="3" id="KW-1185">Reference proteome</keyword>
<reference evidence="2 3" key="1">
    <citation type="submission" date="2024-11" db="EMBL/GenBank/DDBJ databases">
        <title>Adaptive evolution of stress response genes in parasites aligns with host niche diversity.</title>
        <authorList>
            <person name="Hahn C."/>
            <person name="Resl P."/>
        </authorList>
    </citation>
    <scope>NUCLEOTIDE SEQUENCE [LARGE SCALE GENOMIC DNA]</scope>
    <source>
        <strain evidence="2">EGGRZ-B1_66</strain>
        <tissue evidence="2">Body</tissue>
    </source>
</reference>
<evidence type="ECO:0000259" key="1">
    <source>
        <dbReference type="Pfam" id="PF07714"/>
    </source>
</evidence>
<feature type="domain" description="Serine-threonine/tyrosine-protein kinase catalytic" evidence="1">
    <location>
        <begin position="4"/>
        <end position="53"/>
    </location>
</feature>
<dbReference type="EMBL" id="JBJKFK010006857">
    <property type="protein sequence ID" value="KAL3307637.1"/>
    <property type="molecule type" value="Genomic_DNA"/>
</dbReference>
<comment type="caution">
    <text evidence="2">The sequence shown here is derived from an EMBL/GenBank/DDBJ whole genome shotgun (WGS) entry which is preliminary data.</text>
</comment>
<organism evidence="2 3">
    <name type="scientific">Cichlidogyrus casuarinus</name>
    <dbReference type="NCBI Taxonomy" id="1844966"/>
    <lineage>
        <taxon>Eukaryota</taxon>
        <taxon>Metazoa</taxon>
        <taxon>Spiralia</taxon>
        <taxon>Lophotrochozoa</taxon>
        <taxon>Platyhelminthes</taxon>
        <taxon>Monogenea</taxon>
        <taxon>Monopisthocotylea</taxon>
        <taxon>Dactylogyridea</taxon>
        <taxon>Ancyrocephalidae</taxon>
        <taxon>Cichlidogyrus</taxon>
    </lineage>
</organism>
<proteinExistence type="predicted"/>
<evidence type="ECO:0000313" key="2">
    <source>
        <dbReference type="EMBL" id="KAL3307637.1"/>
    </source>
</evidence>
<dbReference type="InterPro" id="IPR001245">
    <property type="entry name" value="Ser-Thr/Tyr_kinase_cat_dom"/>
</dbReference>
<accession>A0ABD2PJJ0</accession>